<feature type="repeat" description="ANK" evidence="3">
    <location>
        <begin position="152"/>
        <end position="184"/>
    </location>
</feature>
<protein>
    <submittedName>
        <fullName evidence="4">Uncharacterized protein</fullName>
    </submittedName>
</protein>
<keyword evidence="2 3" id="KW-0040">ANK repeat</keyword>
<evidence type="ECO:0000256" key="1">
    <source>
        <dbReference type="ARBA" id="ARBA00022737"/>
    </source>
</evidence>
<dbReference type="Gene3D" id="1.25.40.20">
    <property type="entry name" value="Ankyrin repeat-containing domain"/>
    <property type="match status" value="2"/>
</dbReference>
<sequence>MDTFDLVLALNQRYHNAIADILLSREAYLSQTCDERQTYLLHRAFEKKQPVIAYQILSKGGSLSCKDAQGRTPLLIYLQNGGKWLDVNVAKPFNKSEFHLIAFRKPTVPSDNLLEDYTCDADYCFSEDGPFLKAIKAHPLGFRVIDECRDAEGYTALHRAAQGGNCILAKKFLSWGADPTVLTPQGHSSLVLAIVYAGQISPYPSTHDRKIAERAAELLLRATRRITRFDIGCNSSHAQLTIYHLSA</sequence>
<dbReference type="PROSITE" id="PS50297">
    <property type="entry name" value="ANK_REP_REGION"/>
    <property type="match status" value="1"/>
</dbReference>
<dbReference type="Pfam" id="PF00023">
    <property type="entry name" value="Ank"/>
    <property type="match status" value="1"/>
</dbReference>
<comment type="caution">
    <text evidence="4">The sequence shown here is derived from an EMBL/GenBank/DDBJ whole genome shotgun (WGS) entry which is preliminary data.</text>
</comment>
<keyword evidence="1" id="KW-0677">Repeat</keyword>
<keyword evidence="5" id="KW-1185">Reference proteome</keyword>
<evidence type="ECO:0000256" key="2">
    <source>
        <dbReference type="ARBA" id="ARBA00023043"/>
    </source>
</evidence>
<dbReference type="PROSITE" id="PS50088">
    <property type="entry name" value="ANK_REPEAT"/>
    <property type="match status" value="1"/>
</dbReference>
<dbReference type="InterPro" id="IPR036770">
    <property type="entry name" value="Ankyrin_rpt-contain_sf"/>
</dbReference>
<gene>
    <name evidence="4" type="ORF">OS493_028987</name>
</gene>
<evidence type="ECO:0000256" key="3">
    <source>
        <dbReference type="PROSITE-ProRule" id="PRU00023"/>
    </source>
</evidence>
<dbReference type="EMBL" id="MU826854">
    <property type="protein sequence ID" value="KAJ7370913.1"/>
    <property type="molecule type" value="Genomic_DNA"/>
</dbReference>
<dbReference type="Proteomes" id="UP001163046">
    <property type="component" value="Unassembled WGS sequence"/>
</dbReference>
<proteinExistence type="predicted"/>
<dbReference type="AlphaFoldDB" id="A0A9W9YZI0"/>
<name>A0A9W9YZI0_9CNID</name>
<dbReference type="OrthoDB" id="4735278at2759"/>
<dbReference type="SUPFAM" id="SSF48403">
    <property type="entry name" value="Ankyrin repeat"/>
    <property type="match status" value="1"/>
</dbReference>
<reference evidence="4" key="1">
    <citation type="submission" date="2023-01" db="EMBL/GenBank/DDBJ databases">
        <title>Genome assembly of the deep-sea coral Lophelia pertusa.</title>
        <authorList>
            <person name="Herrera S."/>
            <person name="Cordes E."/>
        </authorList>
    </citation>
    <scope>NUCLEOTIDE SEQUENCE</scope>
    <source>
        <strain evidence="4">USNM1676648</strain>
        <tissue evidence="4">Polyp</tissue>
    </source>
</reference>
<evidence type="ECO:0000313" key="5">
    <source>
        <dbReference type="Proteomes" id="UP001163046"/>
    </source>
</evidence>
<accession>A0A9W9YZI0</accession>
<dbReference type="PANTHER" id="PTHR24166">
    <property type="entry name" value="ROLLING PEBBLES, ISOFORM B"/>
    <property type="match status" value="1"/>
</dbReference>
<evidence type="ECO:0000313" key="4">
    <source>
        <dbReference type="EMBL" id="KAJ7370913.1"/>
    </source>
</evidence>
<dbReference type="InterPro" id="IPR002110">
    <property type="entry name" value="Ankyrin_rpt"/>
</dbReference>
<dbReference type="PANTHER" id="PTHR24166:SF48">
    <property type="entry name" value="PROTEIN VAPYRIN"/>
    <property type="match status" value="1"/>
</dbReference>
<dbReference type="InterPro" id="IPR050889">
    <property type="entry name" value="Dendritic_Spine_Reg/Scaffold"/>
</dbReference>
<organism evidence="4 5">
    <name type="scientific">Desmophyllum pertusum</name>
    <dbReference type="NCBI Taxonomy" id="174260"/>
    <lineage>
        <taxon>Eukaryota</taxon>
        <taxon>Metazoa</taxon>
        <taxon>Cnidaria</taxon>
        <taxon>Anthozoa</taxon>
        <taxon>Hexacorallia</taxon>
        <taxon>Scleractinia</taxon>
        <taxon>Caryophylliina</taxon>
        <taxon>Caryophylliidae</taxon>
        <taxon>Desmophyllum</taxon>
    </lineage>
</organism>